<name>A0A2G9I2W8_9LAMI</name>
<evidence type="ECO:0000256" key="5">
    <source>
        <dbReference type="ARBA" id="ARBA00022692"/>
    </source>
</evidence>
<evidence type="ECO:0000256" key="4">
    <source>
        <dbReference type="ARBA" id="ARBA00022679"/>
    </source>
</evidence>
<evidence type="ECO:0000256" key="17">
    <source>
        <dbReference type="SAM" id="SignalP"/>
    </source>
</evidence>
<keyword evidence="10 16" id="KW-1133">Transmembrane helix</keyword>
<dbReference type="EC" id="2.7.11.1" evidence="2"/>
<dbReference type="InterPro" id="IPR011009">
    <property type="entry name" value="Kinase-like_dom_sf"/>
</dbReference>
<dbReference type="Gene3D" id="1.10.510.10">
    <property type="entry name" value="Transferase(Phosphotransferase) domain 1"/>
    <property type="match status" value="1"/>
</dbReference>
<dbReference type="FunFam" id="1.10.510.10:FF:000590">
    <property type="entry name" value="PR5-like receptor kinase"/>
    <property type="match status" value="1"/>
</dbReference>
<dbReference type="InterPro" id="IPR008271">
    <property type="entry name" value="Ser/Thr_kinase_AS"/>
</dbReference>
<dbReference type="Pfam" id="PF14380">
    <property type="entry name" value="WAK_assoc"/>
    <property type="match status" value="1"/>
</dbReference>
<keyword evidence="4" id="KW-0808">Transferase</keyword>
<proteinExistence type="predicted"/>
<dbReference type="Pfam" id="PF13947">
    <property type="entry name" value="GUB_WAK_bind"/>
    <property type="match status" value="1"/>
</dbReference>
<organism evidence="19 20">
    <name type="scientific">Handroanthus impetiginosus</name>
    <dbReference type="NCBI Taxonomy" id="429701"/>
    <lineage>
        <taxon>Eukaryota</taxon>
        <taxon>Viridiplantae</taxon>
        <taxon>Streptophyta</taxon>
        <taxon>Embryophyta</taxon>
        <taxon>Tracheophyta</taxon>
        <taxon>Spermatophyta</taxon>
        <taxon>Magnoliopsida</taxon>
        <taxon>eudicotyledons</taxon>
        <taxon>Gunneridae</taxon>
        <taxon>Pentapetalae</taxon>
        <taxon>asterids</taxon>
        <taxon>lamiids</taxon>
        <taxon>Lamiales</taxon>
        <taxon>Bignoniaceae</taxon>
        <taxon>Crescentiina</taxon>
        <taxon>Tabebuia alliance</taxon>
        <taxon>Handroanthus</taxon>
    </lineage>
</organism>
<dbReference type="SUPFAM" id="SSF56112">
    <property type="entry name" value="Protein kinase-like (PK-like)"/>
    <property type="match status" value="1"/>
</dbReference>
<dbReference type="GO" id="GO:0005524">
    <property type="term" value="F:ATP binding"/>
    <property type="evidence" value="ECO:0007669"/>
    <property type="project" value="UniProtKB-UniRule"/>
</dbReference>
<evidence type="ECO:0000256" key="7">
    <source>
        <dbReference type="ARBA" id="ARBA00022741"/>
    </source>
</evidence>
<dbReference type="GO" id="GO:0016787">
    <property type="term" value="F:hydrolase activity"/>
    <property type="evidence" value="ECO:0007669"/>
    <property type="project" value="UniProtKB-KW"/>
</dbReference>
<comment type="catalytic activity">
    <reaction evidence="14">
        <text>L-seryl-[protein] + ATP = O-phospho-L-seryl-[protein] + ADP + H(+)</text>
        <dbReference type="Rhea" id="RHEA:17989"/>
        <dbReference type="Rhea" id="RHEA-COMP:9863"/>
        <dbReference type="Rhea" id="RHEA-COMP:11604"/>
        <dbReference type="ChEBI" id="CHEBI:15378"/>
        <dbReference type="ChEBI" id="CHEBI:29999"/>
        <dbReference type="ChEBI" id="CHEBI:30616"/>
        <dbReference type="ChEBI" id="CHEBI:83421"/>
        <dbReference type="ChEBI" id="CHEBI:456216"/>
        <dbReference type="EC" id="2.7.11.1"/>
    </reaction>
</comment>
<keyword evidence="20" id="KW-1185">Reference proteome</keyword>
<evidence type="ECO:0000256" key="1">
    <source>
        <dbReference type="ARBA" id="ARBA00004479"/>
    </source>
</evidence>
<dbReference type="InterPro" id="IPR025287">
    <property type="entry name" value="WAK_GUB"/>
</dbReference>
<dbReference type="InterPro" id="IPR000719">
    <property type="entry name" value="Prot_kinase_dom"/>
</dbReference>
<accession>A0A2G9I2W8</accession>
<dbReference type="PANTHER" id="PTHR27009">
    <property type="entry name" value="RUST RESISTANCE KINASE LR10-RELATED"/>
    <property type="match status" value="1"/>
</dbReference>
<dbReference type="Proteomes" id="UP000231279">
    <property type="component" value="Unassembled WGS sequence"/>
</dbReference>
<keyword evidence="19" id="KW-0378">Hydrolase</keyword>
<keyword evidence="7 15" id="KW-0547">Nucleotide-binding</keyword>
<dbReference type="OrthoDB" id="4062651at2759"/>
<feature type="transmembrane region" description="Helical" evidence="16">
    <location>
        <begin position="279"/>
        <end position="300"/>
    </location>
</feature>
<evidence type="ECO:0000256" key="11">
    <source>
        <dbReference type="ARBA" id="ARBA00023136"/>
    </source>
</evidence>
<keyword evidence="5 16" id="KW-0812">Transmembrane</keyword>
<dbReference type="STRING" id="429701.A0A2G9I2W8"/>
<keyword evidence="12" id="KW-0325">Glycoprotein</keyword>
<dbReference type="Gene3D" id="3.30.200.20">
    <property type="entry name" value="Phosphorylase Kinase, domain 1"/>
    <property type="match status" value="1"/>
</dbReference>
<dbReference type="InterPro" id="IPR017441">
    <property type="entry name" value="Protein_kinase_ATP_BS"/>
</dbReference>
<dbReference type="InterPro" id="IPR045874">
    <property type="entry name" value="LRK10/LRL21-25-like"/>
</dbReference>
<keyword evidence="6 17" id="KW-0732">Signal</keyword>
<keyword evidence="8 19" id="KW-0418">Kinase</keyword>
<keyword evidence="11 16" id="KW-0472">Membrane</keyword>
<feature type="domain" description="Protein kinase" evidence="18">
    <location>
        <begin position="342"/>
        <end position="604"/>
    </location>
</feature>
<keyword evidence="9 15" id="KW-0067">ATP-binding</keyword>
<evidence type="ECO:0000256" key="8">
    <source>
        <dbReference type="ARBA" id="ARBA00022777"/>
    </source>
</evidence>
<dbReference type="GO" id="GO:0030247">
    <property type="term" value="F:polysaccharide binding"/>
    <property type="evidence" value="ECO:0007669"/>
    <property type="project" value="InterPro"/>
</dbReference>
<dbReference type="GO" id="GO:0016020">
    <property type="term" value="C:membrane"/>
    <property type="evidence" value="ECO:0007669"/>
    <property type="project" value="UniProtKB-SubCell"/>
</dbReference>
<dbReference type="PROSITE" id="PS50011">
    <property type="entry name" value="PROTEIN_KINASE_DOM"/>
    <property type="match status" value="1"/>
</dbReference>
<comment type="subcellular location">
    <subcellularLocation>
        <location evidence="1">Membrane</location>
        <topology evidence="1">Single-pass type I membrane protein</topology>
    </subcellularLocation>
</comment>
<evidence type="ECO:0000313" key="19">
    <source>
        <dbReference type="EMBL" id="PIN24107.1"/>
    </source>
</evidence>
<evidence type="ECO:0000256" key="13">
    <source>
        <dbReference type="ARBA" id="ARBA00047899"/>
    </source>
</evidence>
<evidence type="ECO:0000259" key="18">
    <source>
        <dbReference type="PROSITE" id="PS50011"/>
    </source>
</evidence>
<comment type="caution">
    <text evidence="19">The sequence shown here is derived from an EMBL/GenBank/DDBJ whole genome shotgun (WGS) entry which is preliminary data.</text>
</comment>
<feature type="binding site" evidence="15">
    <location>
        <position position="370"/>
    </location>
    <ligand>
        <name>ATP</name>
        <dbReference type="ChEBI" id="CHEBI:30616"/>
    </ligand>
</feature>
<evidence type="ECO:0000256" key="16">
    <source>
        <dbReference type="SAM" id="Phobius"/>
    </source>
</evidence>
<feature type="signal peptide" evidence="17">
    <location>
        <begin position="1"/>
        <end position="23"/>
    </location>
</feature>
<dbReference type="FunFam" id="3.30.200.20:FF:000178">
    <property type="entry name" value="serine/threonine-protein kinase PBS1-like"/>
    <property type="match status" value="1"/>
</dbReference>
<evidence type="ECO:0000256" key="10">
    <source>
        <dbReference type="ARBA" id="ARBA00022989"/>
    </source>
</evidence>
<evidence type="ECO:0000256" key="14">
    <source>
        <dbReference type="ARBA" id="ARBA00048679"/>
    </source>
</evidence>
<dbReference type="GO" id="GO:0004674">
    <property type="term" value="F:protein serine/threonine kinase activity"/>
    <property type="evidence" value="ECO:0007669"/>
    <property type="project" value="UniProtKB-KW"/>
</dbReference>
<dbReference type="PROSITE" id="PS00108">
    <property type="entry name" value="PROTEIN_KINASE_ST"/>
    <property type="match status" value="1"/>
</dbReference>
<evidence type="ECO:0000256" key="12">
    <source>
        <dbReference type="ARBA" id="ARBA00023180"/>
    </source>
</evidence>
<protein>
    <recommendedName>
        <fullName evidence="2">non-specific serine/threonine protein kinase</fullName>
        <ecNumber evidence="2">2.7.11.1</ecNumber>
    </recommendedName>
</protein>
<dbReference type="SMART" id="SM00220">
    <property type="entry name" value="S_TKc"/>
    <property type="match status" value="1"/>
</dbReference>
<gene>
    <name evidence="19" type="ORF">CDL12_03162</name>
</gene>
<dbReference type="EMBL" id="NKXS01000463">
    <property type="protein sequence ID" value="PIN24107.1"/>
    <property type="molecule type" value="Genomic_DNA"/>
</dbReference>
<keyword evidence="3 19" id="KW-0723">Serine/threonine-protein kinase</keyword>
<dbReference type="InterPro" id="IPR032872">
    <property type="entry name" value="WAK_assoc_C"/>
</dbReference>
<dbReference type="PROSITE" id="PS00107">
    <property type="entry name" value="PROTEIN_KINASE_ATP"/>
    <property type="match status" value="1"/>
</dbReference>
<dbReference type="GO" id="GO:0106310">
    <property type="term" value="F:protein serine kinase activity"/>
    <property type="evidence" value="ECO:0007669"/>
    <property type="project" value="RHEA"/>
</dbReference>
<feature type="chain" id="PRO_5013809247" description="non-specific serine/threonine protein kinase" evidence="17">
    <location>
        <begin position="24"/>
        <end position="639"/>
    </location>
</feature>
<evidence type="ECO:0000256" key="3">
    <source>
        <dbReference type="ARBA" id="ARBA00022527"/>
    </source>
</evidence>
<evidence type="ECO:0000313" key="20">
    <source>
        <dbReference type="Proteomes" id="UP000231279"/>
    </source>
</evidence>
<evidence type="ECO:0000256" key="9">
    <source>
        <dbReference type="ARBA" id="ARBA00022840"/>
    </source>
</evidence>
<evidence type="ECO:0000256" key="6">
    <source>
        <dbReference type="ARBA" id="ARBA00022729"/>
    </source>
</evidence>
<comment type="catalytic activity">
    <reaction evidence="13">
        <text>L-threonyl-[protein] + ATP = O-phospho-L-threonyl-[protein] + ADP + H(+)</text>
        <dbReference type="Rhea" id="RHEA:46608"/>
        <dbReference type="Rhea" id="RHEA-COMP:11060"/>
        <dbReference type="Rhea" id="RHEA-COMP:11605"/>
        <dbReference type="ChEBI" id="CHEBI:15378"/>
        <dbReference type="ChEBI" id="CHEBI:30013"/>
        <dbReference type="ChEBI" id="CHEBI:30616"/>
        <dbReference type="ChEBI" id="CHEBI:61977"/>
        <dbReference type="ChEBI" id="CHEBI:456216"/>
        <dbReference type="EC" id="2.7.11.1"/>
    </reaction>
</comment>
<reference evidence="20" key="1">
    <citation type="journal article" date="2018" name="Gigascience">
        <title>Genome assembly of the Pink Ipe (Handroanthus impetiginosus, Bignoniaceae), a highly valued, ecologically keystone Neotropical timber forest tree.</title>
        <authorList>
            <person name="Silva-Junior O.B."/>
            <person name="Grattapaglia D."/>
            <person name="Novaes E."/>
            <person name="Collevatti R.G."/>
        </authorList>
    </citation>
    <scope>NUCLEOTIDE SEQUENCE [LARGE SCALE GENOMIC DNA]</scope>
    <source>
        <strain evidence="20">cv. UFG-1</strain>
    </source>
</reference>
<evidence type="ECO:0000256" key="2">
    <source>
        <dbReference type="ARBA" id="ARBA00012513"/>
    </source>
</evidence>
<sequence length="639" mass="71656">MNPKPDSFLLLLTLMTLVTICVSQINQRHQTCGQTLLRCGSMREIGYPFWGGDRPAFCGYPGFKLDCQNNQVFRINISSMVYRVLDINNTTQTLRVARDDLWNNVCPTVFTNTTLNFTIFDYSSTANDENITLHYGCSFNQMVPAVSPYYFNCSANGPNNWNFYSTRESSREISWFGNGTTCDTVISVPVNLTAARALATPTMTSMNLLQESLNKGFSIRWFAINDNCNPCVQSGGVCGYNQESGSFSCYCRDQTHDLTCDENRIGNGGSSVPQGYVKLIIGVSIGIAGIVVSSIVIFYIRKRSRLRKVNKESNHIVNKFLLAHGSLAPKRYNYHQIKKITKSFTDKLGQGGYGIVYKGKLPDGQLVAVKVLTETDENGEEFINEVASISRTSHVNIVNLLGFCYEKKKRALVYEYMPNKSLDKFIRKSGSLVGVARGLEYLHRGCNTRIVHFDIKPQNILLDQDFCPKISDFGLAKLFKKKQSIISMLGTRGTIGYIAPEVFSRNFGGVSHKSDIYRYGMMLLEIAGARKNIEIEAIQSSEDYFPDKIYEQVLLKNKKLGDLITEENEETARKMLLVGFWCIQTTPSERPSMTKVVEMLEGSLQSMQIPPKPVLSSPRLLGQQFSSSFSVIVEAENSN</sequence>
<dbReference type="AlphaFoldDB" id="A0A2G9I2W8"/>
<dbReference type="Pfam" id="PF00069">
    <property type="entry name" value="Pkinase"/>
    <property type="match status" value="1"/>
</dbReference>
<evidence type="ECO:0000256" key="15">
    <source>
        <dbReference type="PROSITE-ProRule" id="PRU10141"/>
    </source>
</evidence>